<dbReference type="InterPro" id="IPR001279">
    <property type="entry name" value="Metallo-B-lactamas"/>
</dbReference>
<dbReference type="AlphaFoldDB" id="A0A0F9HH86"/>
<proteinExistence type="predicted"/>
<dbReference type="SUPFAM" id="SSF56281">
    <property type="entry name" value="Metallo-hydrolase/oxidoreductase"/>
    <property type="match status" value="1"/>
</dbReference>
<organism evidence="2">
    <name type="scientific">marine sediment metagenome</name>
    <dbReference type="NCBI Taxonomy" id="412755"/>
    <lineage>
        <taxon>unclassified sequences</taxon>
        <taxon>metagenomes</taxon>
        <taxon>ecological metagenomes</taxon>
    </lineage>
</organism>
<dbReference type="PANTHER" id="PTHR42663">
    <property type="entry name" value="HYDROLASE C777.06C-RELATED-RELATED"/>
    <property type="match status" value="1"/>
</dbReference>
<dbReference type="Gene3D" id="3.60.15.10">
    <property type="entry name" value="Ribonuclease Z/Hydroxyacylglutathione hydrolase-like"/>
    <property type="match status" value="1"/>
</dbReference>
<dbReference type="Pfam" id="PF12706">
    <property type="entry name" value="Lactamase_B_2"/>
    <property type="match status" value="1"/>
</dbReference>
<evidence type="ECO:0000259" key="1">
    <source>
        <dbReference type="Pfam" id="PF12706"/>
    </source>
</evidence>
<name>A0A0F9HH86_9ZZZZ</name>
<reference evidence="2" key="1">
    <citation type="journal article" date="2015" name="Nature">
        <title>Complex archaea that bridge the gap between prokaryotes and eukaryotes.</title>
        <authorList>
            <person name="Spang A."/>
            <person name="Saw J.H."/>
            <person name="Jorgensen S.L."/>
            <person name="Zaremba-Niedzwiedzka K."/>
            <person name="Martijn J."/>
            <person name="Lind A.E."/>
            <person name="van Eijk R."/>
            <person name="Schleper C."/>
            <person name="Guy L."/>
            <person name="Ettema T.J."/>
        </authorList>
    </citation>
    <scope>NUCLEOTIDE SEQUENCE</scope>
</reference>
<gene>
    <name evidence="2" type="ORF">LCGC14_1702480</name>
</gene>
<comment type="caution">
    <text evidence="2">The sequence shown here is derived from an EMBL/GenBank/DDBJ whole genome shotgun (WGS) entry which is preliminary data.</text>
</comment>
<dbReference type="EMBL" id="LAZR01015063">
    <property type="protein sequence ID" value="KKM14796.1"/>
    <property type="molecule type" value="Genomic_DNA"/>
</dbReference>
<sequence>MKLKFLGTRGYIEPKTRRHSNHTSLMIMQGKKKIMIDCGETFKNKLKKINPDHIVITHAHPDHAFGLENGCSSYVWATKTTWNLIDKFPIEKKYRKIIYPRKKQKIANVTFEAFEVIHSVKAPAVGYRISYKKKVFFYVPDVLWIEKRKAAFKNIIFYIGDGATILRNMVRKDKTTKELYGHANIRQQLTWCKKDNVKKMIITHLGSDVVKNEKKAKKIIEKLAKEREVDFELAFDGMEIDLD</sequence>
<protein>
    <recommendedName>
        <fullName evidence="1">Metallo-beta-lactamase domain-containing protein</fullName>
    </recommendedName>
</protein>
<accession>A0A0F9HH86</accession>
<dbReference type="PANTHER" id="PTHR42663:SF6">
    <property type="entry name" value="HYDROLASE C777.06C-RELATED"/>
    <property type="match status" value="1"/>
</dbReference>
<evidence type="ECO:0000313" key="2">
    <source>
        <dbReference type="EMBL" id="KKM14796.1"/>
    </source>
</evidence>
<dbReference type="InterPro" id="IPR036866">
    <property type="entry name" value="RibonucZ/Hydroxyglut_hydro"/>
</dbReference>
<feature type="domain" description="Metallo-beta-lactamase" evidence="1">
    <location>
        <begin position="34"/>
        <end position="204"/>
    </location>
</feature>